<dbReference type="PROSITE" id="PS00167">
    <property type="entry name" value="TRP_SYNTHASE_ALPHA"/>
    <property type="match status" value="1"/>
</dbReference>
<dbReference type="NCBIfam" id="TIGR00262">
    <property type="entry name" value="trpA"/>
    <property type="match status" value="1"/>
</dbReference>
<keyword evidence="8" id="KW-0456">Lyase</keyword>
<dbReference type="InterPro" id="IPR013785">
    <property type="entry name" value="Aldolase_TIM"/>
</dbReference>
<dbReference type="EMBL" id="CASHTH010003442">
    <property type="protein sequence ID" value="CAI8045052.1"/>
    <property type="molecule type" value="Genomic_DNA"/>
</dbReference>
<comment type="caution">
    <text evidence="11">The sequence shown here is derived from an EMBL/GenBank/DDBJ whole genome shotgun (WGS) entry which is preliminary data.</text>
</comment>
<dbReference type="AlphaFoldDB" id="A0AA35TD85"/>
<evidence type="ECO:0000256" key="9">
    <source>
        <dbReference type="ARBA" id="ARBA00049047"/>
    </source>
</evidence>
<comment type="function">
    <text evidence="1">The alpha subunit is responsible for the aldol cleavage of indoleglycerol phosphate to indole and glyceraldehyde 3-phosphate.</text>
</comment>
<dbReference type="Gene3D" id="3.20.20.70">
    <property type="entry name" value="Aldolase class I"/>
    <property type="match status" value="1"/>
</dbReference>
<evidence type="ECO:0000256" key="10">
    <source>
        <dbReference type="RuleBase" id="RU003662"/>
    </source>
</evidence>
<keyword evidence="7" id="KW-0057">Aromatic amino acid biosynthesis</keyword>
<comment type="pathway">
    <text evidence="2">Amino-acid biosynthesis; L-tryptophan biosynthesis; L-tryptophan from chorismate: step 5/5.</text>
</comment>
<gene>
    <name evidence="11" type="ORF">GBAR_LOCUS24937</name>
</gene>
<accession>A0AA35TD85</accession>
<keyword evidence="5" id="KW-0028">Amino-acid biosynthesis</keyword>
<dbReference type="FunFam" id="3.20.20.70:FF:000037">
    <property type="entry name" value="Tryptophan synthase alpha chain"/>
    <property type="match status" value="1"/>
</dbReference>
<dbReference type="HAMAP" id="MF_00131">
    <property type="entry name" value="Trp_synth_alpha"/>
    <property type="match status" value="1"/>
</dbReference>
<dbReference type="PANTHER" id="PTHR43406:SF1">
    <property type="entry name" value="TRYPTOPHAN SYNTHASE ALPHA CHAIN, CHLOROPLASTIC"/>
    <property type="match status" value="1"/>
</dbReference>
<evidence type="ECO:0000256" key="1">
    <source>
        <dbReference type="ARBA" id="ARBA00003365"/>
    </source>
</evidence>
<protein>
    <recommendedName>
        <fullName evidence="4">tryptophan synthase</fullName>
        <ecNumber evidence="4">4.2.1.20</ecNumber>
    </recommendedName>
</protein>
<reference evidence="11" key="1">
    <citation type="submission" date="2023-03" db="EMBL/GenBank/DDBJ databases">
        <authorList>
            <person name="Steffen K."/>
            <person name="Cardenas P."/>
        </authorList>
    </citation>
    <scope>NUCLEOTIDE SEQUENCE</scope>
</reference>
<name>A0AA35TD85_GEOBA</name>
<comment type="similarity">
    <text evidence="10">Belongs to the TrpA family.</text>
</comment>
<dbReference type="SUPFAM" id="SSF51366">
    <property type="entry name" value="Ribulose-phoshate binding barrel"/>
    <property type="match status" value="1"/>
</dbReference>
<evidence type="ECO:0000256" key="3">
    <source>
        <dbReference type="ARBA" id="ARBA00011270"/>
    </source>
</evidence>
<dbReference type="EC" id="4.2.1.20" evidence="4"/>
<dbReference type="PANTHER" id="PTHR43406">
    <property type="entry name" value="TRYPTOPHAN SYNTHASE, ALPHA CHAIN"/>
    <property type="match status" value="1"/>
</dbReference>
<dbReference type="InterPro" id="IPR002028">
    <property type="entry name" value="Trp_synthase_suA"/>
</dbReference>
<evidence type="ECO:0000313" key="11">
    <source>
        <dbReference type="EMBL" id="CAI8045052.1"/>
    </source>
</evidence>
<dbReference type="InterPro" id="IPR018204">
    <property type="entry name" value="Trp_synthase_alpha_AS"/>
</dbReference>
<dbReference type="CDD" id="cd04724">
    <property type="entry name" value="Tryptophan_synthase_alpha"/>
    <property type="match status" value="1"/>
</dbReference>
<comment type="subunit">
    <text evidence="3">Tetramer of two alpha and two beta chains.</text>
</comment>
<evidence type="ECO:0000256" key="2">
    <source>
        <dbReference type="ARBA" id="ARBA00004733"/>
    </source>
</evidence>
<keyword evidence="12" id="KW-1185">Reference proteome</keyword>
<dbReference type="Proteomes" id="UP001174909">
    <property type="component" value="Unassembled WGS sequence"/>
</dbReference>
<evidence type="ECO:0000256" key="7">
    <source>
        <dbReference type="ARBA" id="ARBA00023141"/>
    </source>
</evidence>
<dbReference type="InterPro" id="IPR011060">
    <property type="entry name" value="RibuloseP-bd_barrel"/>
</dbReference>
<evidence type="ECO:0000256" key="5">
    <source>
        <dbReference type="ARBA" id="ARBA00022605"/>
    </source>
</evidence>
<evidence type="ECO:0000256" key="6">
    <source>
        <dbReference type="ARBA" id="ARBA00022822"/>
    </source>
</evidence>
<organism evidence="11 12">
    <name type="scientific">Geodia barretti</name>
    <name type="common">Barrett's horny sponge</name>
    <dbReference type="NCBI Taxonomy" id="519541"/>
    <lineage>
        <taxon>Eukaryota</taxon>
        <taxon>Metazoa</taxon>
        <taxon>Porifera</taxon>
        <taxon>Demospongiae</taxon>
        <taxon>Heteroscleromorpha</taxon>
        <taxon>Tetractinellida</taxon>
        <taxon>Astrophorina</taxon>
        <taxon>Geodiidae</taxon>
        <taxon>Geodia</taxon>
    </lineage>
</organism>
<dbReference type="Pfam" id="PF00290">
    <property type="entry name" value="Trp_syntA"/>
    <property type="match status" value="1"/>
</dbReference>
<sequence length="247" mass="26457">MPYLCAGDPNPELTSKLLLTLEEAGADLIELGVPFSDPIADGPTVQRASERALTHHISLQEILEMVATVRTQTDIPIALMSYYNPIFRMGEDAFCQVAQDAGVDGVIVPDLPPEQAQSLLEIAPRYNLATIFLVAPTSPPERMQLIASVSTGFIYCVSVTGVTGARAMLSDEIAPMIAELRKHTDKPISVGFGVSTPDQATQIAQIADGVIVGSAIINVVEEHINDEARLFTAVKQFASDLTAGVKR</sequence>
<evidence type="ECO:0000313" key="12">
    <source>
        <dbReference type="Proteomes" id="UP001174909"/>
    </source>
</evidence>
<dbReference type="GO" id="GO:0005829">
    <property type="term" value="C:cytosol"/>
    <property type="evidence" value="ECO:0007669"/>
    <property type="project" value="TreeGrafter"/>
</dbReference>
<dbReference type="GO" id="GO:0004834">
    <property type="term" value="F:tryptophan synthase activity"/>
    <property type="evidence" value="ECO:0007669"/>
    <property type="project" value="UniProtKB-EC"/>
</dbReference>
<evidence type="ECO:0000256" key="4">
    <source>
        <dbReference type="ARBA" id="ARBA00012043"/>
    </source>
</evidence>
<comment type="catalytic activity">
    <reaction evidence="9">
        <text>(1S,2R)-1-C-(indol-3-yl)glycerol 3-phosphate + L-serine = D-glyceraldehyde 3-phosphate + L-tryptophan + H2O</text>
        <dbReference type="Rhea" id="RHEA:10532"/>
        <dbReference type="ChEBI" id="CHEBI:15377"/>
        <dbReference type="ChEBI" id="CHEBI:33384"/>
        <dbReference type="ChEBI" id="CHEBI:57912"/>
        <dbReference type="ChEBI" id="CHEBI:58866"/>
        <dbReference type="ChEBI" id="CHEBI:59776"/>
        <dbReference type="EC" id="4.2.1.20"/>
    </reaction>
</comment>
<keyword evidence="6" id="KW-0822">Tryptophan biosynthesis</keyword>
<proteinExistence type="inferred from homology"/>
<evidence type="ECO:0000256" key="8">
    <source>
        <dbReference type="ARBA" id="ARBA00023239"/>
    </source>
</evidence>